<evidence type="ECO:0000313" key="2">
    <source>
        <dbReference type="Proteomes" id="UP001358586"/>
    </source>
</evidence>
<gene>
    <name evidence="1" type="ORF">PVK06_005626</name>
</gene>
<evidence type="ECO:0000313" key="1">
    <source>
        <dbReference type="EMBL" id="KAK5843182.1"/>
    </source>
</evidence>
<reference evidence="1 2" key="1">
    <citation type="submission" date="2023-03" db="EMBL/GenBank/DDBJ databases">
        <title>WGS of Gossypium arboreum.</title>
        <authorList>
            <person name="Yu D."/>
        </authorList>
    </citation>
    <scope>NUCLEOTIDE SEQUENCE [LARGE SCALE GENOMIC DNA]</scope>
    <source>
        <tissue evidence="1">Leaf</tissue>
    </source>
</reference>
<keyword evidence="2" id="KW-1185">Reference proteome</keyword>
<proteinExistence type="predicted"/>
<sequence length="137" mass="14857">MHASSTRVRDTAMCLGHVHDTVIGHGCVLGPCGFGKIPRFSDTGSGHGQNGSALVDMRASDLFILEKTAKKLGLSIKKSNRKIKMDSDSSVSKGQSNPYCYRFVIEDCCASVSGYEGWEQGVVVNPTSRGCFVWEEH</sequence>
<dbReference type="Proteomes" id="UP001358586">
    <property type="component" value="Chromosome 2"/>
</dbReference>
<comment type="caution">
    <text evidence="1">The sequence shown here is derived from an EMBL/GenBank/DDBJ whole genome shotgun (WGS) entry which is preliminary data.</text>
</comment>
<accession>A0ABR0QWC7</accession>
<organism evidence="1 2">
    <name type="scientific">Gossypium arboreum</name>
    <name type="common">Tree cotton</name>
    <name type="synonym">Gossypium nanking</name>
    <dbReference type="NCBI Taxonomy" id="29729"/>
    <lineage>
        <taxon>Eukaryota</taxon>
        <taxon>Viridiplantae</taxon>
        <taxon>Streptophyta</taxon>
        <taxon>Embryophyta</taxon>
        <taxon>Tracheophyta</taxon>
        <taxon>Spermatophyta</taxon>
        <taxon>Magnoliopsida</taxon>
        <taxon>eudicotyledons</taxon>
        <taxon>Gunneridae</taxon>
        <taxon>Pentapetalae</taxon>
        <taxon>rosids</taxon>
        <taxon>malvids</taxon>
        <taxon>Malvales</taxon>
        <taxon>Malvaceae</taxon>
        <taxon>Malvoideae</taxon>
        <taxon>Gossypium</taxon>
    </lineage>
</organism>
<protein>
    <submittedName>
        <fullName evidence="1">Uncharacterized protein</fullName>
    </submittedName>
</protein>
<dbReference type="EMBL" id="JARKNE010000002">
    <property type="protein sequence ID" value="KAK5843182.1"/>
    <property type="molecule type" value="Genomic_DNA"/>
</dbReference>
<name>A0ABR0QWC7_GOSAR</name>